<organism evidence="1 2">
    <name type="scientific">Armillaria tabescens</name>
    <name type="common">Ringless honey mushroom</name>
    <name type="synonym">Agaricus tabescens</name>
    <dbReference type="NCBI Taxonomy" id="1929756"/>
    <lineage>
        <taxon>Eukaryota</taxon>
        <taxon>Fungi</taxon>
        <taxon>Dikarya</taxon>
        <taxon>Basidiomycota</taxon>
        <taxon>Agaricomycotina</taxon>
        <taxon>Agaricomycetes</taxon>
        <taxon>Agaricomycetidae</taxon>
        <taxon>Agaricales</taxon>
        <taxon>Marasmiineae</taxon>
        <taxon>Physalacriaceae</taxon>
        <taxon>Desarmillaria</taxon>
    </lineage>
</organism>
<evidence type="ECO:0000313" key="1">
    <source>
        <dbReference type="EMBL" id="KAK0460540.1"/>
    </source>
</evidence>
<dbReference type="GeneID" id="85360738"/>
<keyword evidence="2" id="KW-1185">Reference proteome</keyword>
<gene>
    <name evidence="1" type="ORF">EV420DRAFT_1641090</name>
</gene>
<dbReference type="GO" id="GO:0005739">
    <property type="term" value="C:mitochondrion"/>
    <property type="evidence" value="ECO:0007669"/>
    <property type="project" value="TreeGrafter"/>
</dbReference>
<dbReference type="AlphaFoldDB" id="A0AA39N7N2"/>
<dbReference type="EMBL" id="JAUEPS010000012">
    <property type="protein sequence ID" value="KAK0460540.1"/>
    <property type="molecule type" value="Genomic_DNA"/>
</dbReference>
<dbReference type="Proteomes" id="UP001175211">
    <property type="component" value="Unassembled WGS sequence"/>
</dbReference>
<name>A0AA39N7N2_ARMTA</name>
<reference evidence="1" key="1">
    <citation type="submission" date="2023-06" db="EMBL/GenBank/DDBJ databases">
        <authorList>
            <consortium name="Lawrence Berkeley National Laboratory"/>
            <person name="Ahrendt S."/>
            <person name="Sahu N."/>
            <person name="Indic B."/>
            <person name="Wong-Bajracharya J."/>
            <person name="Merenyi Z."/>
            <person name="Ke H.-M."/>
            <person name="Monk M."/>
            <person name="Kocsube S."/>
            <person name="Drula E."/>
            <person name="Lipzen A."/>
            <person name="Balint B."/>
            <person name="Henrissat B."/>
            <person name="Andreopoulos B."/>
            <person name="Martin F.M."/>
            <person name="Harder C.B."/>
            <person name="Rigling D."/>
            <person name="Ford K.L."/>
            <person name="Foster G.D."/>
            <person name="Pangilinan J."/>
            <person name="Papanicolaou A."/>
            <person name="Barry K."/>
            <person name="LaButti K."/>
            <person name="Viragh M."/>
            <person name="Koriabine M."/>
            <person name="Yan M."/>
            <person name="Riley R."/>
            <person name="Champramary S."/>
            <person name="Plett K.L."/>
            <person name="Tsai I.J."/>
            <person name="Slot J."/>
            <person name="Sipos G."/>
            <person name="Plett J."/>
            <person name="Nagy L.G."/>
            <person name="Grigoriev I.V."/>
        </authorList>
    </citation>
    <scope>NUCLEOTIDE SEQUENCE</scope>
    <source>
        <strain evidence="1">CCBAS 213</strain>
    </source>
</reference>
<protein>
    <submittedName>
        <fullName evidence="1">Uncharacterized protein</fullName>
    </submittedName>
</protein>
<comment type="caution">
    <text evidence="1">The sequence shown here is derived from an EMBL/GenBank/DDBJ whole genome shotgun (WGS) entry which is preliminary data.</text>
</comment>
<dbReference type="InterPro" id="IPR051035">
    <property type="entry name" value="Mito_inheritance_9"/>
</dbReference>
<proteinExistence type="predicted"/>
<accession>A0AA39N7N2</accession>
<sequence>MVMRASDYGTTCFQRTIRRVSFKSDALQNICRRPSMHNAAFGLKASHKELITRSSFLSSTMDVRPLHASLAYHRQCTLVHSQRSSRTRCYRASHSVRSGLEQAVRSDFILIERIDGVALEERWFNTFNEDIGAVIREMLFFDLGLHQRPFLQNGSLFFKKSVSPELQSWLYARERDSEEPAAERYRIGPVVDKQYWFNEPDHAWTDMASYIQVTCRLALGPPTSRNSVSCCSNVYRWRIVLPEHGLAVPYLIHSDLSRSNVIVKPSRAANVVSYIDWQGAVALPYFQSIRLPKAILFKGKVIPIPDEPFSPSEIPSDLPPKLEKQADLEWRLANRQRKMPKVLLQRHPLRLQAACLLQGDLLTSLPDVALRSYADGP</sequence>
<dbReference type="PANTHER" id="PTHR36091">
    <property type="entry name" value="ALTERED INHERITANCE OF MITOCHONDRIA PROTEIN 9, MITOCHONDRIAL"/>
    <property type="match status" value="1"/>
</dbReference>
<evidence type="ECO:0000313" key="2">
    <source>
        <dbReference type="Proteomes" id="UP001175211"/>
    </source>
</evidence>
<dbReference type="PANTHER" id="PTHR36091:SF1">
    <property type="entry name" value="ALTERED INHERITANCE OF MITOCHONDRIA PROTEIN 9, MITOCHONDRIAL"/>
    <property type="match status" value="1"/>
</dbReference>
<dbReference type="RefSeq" id="XP_060332579.1">
    <property type="nucleotide sequence ID" value="XM_060477190.1"/>
</dbReference>